<proteinExistence type="predicted"/>
<evidence type="ECO:0000313" key="1">
    <source>
        <dbReference type="EMBL" id="AGO48540.1"/>
    </source>
</evidence>
<evidence type="ECO:0000313" key="2">
    <source>
        <dbReference type="Proteomes" id="UP000014728"/>
    </source>
</evidence>
<dbReference type="KEGG" id="vg:16797175"/>
<accession>S0A185</accession>
<reference evidence="1 2" key="1">
    <citation type="journal article" date="2013" name="Proc. Natl. Acad. Sci. U.S.A.">
        <title>Twelve previously unknown phage genera are ubiquitous in global oceans.</title>
        <authorList>
            <person name="Holmfeldt K."/>
            <person name="Solonenko N."/>
            <person name="Shah M."/>
            <person name="Corrier K."/>
            <person name="Riemann L."/>
            <person name="Verberkmoes N.C."/>
            <person name="Sullivan M.B."/>
        </authorList>
    </citation>
    <scope>NUCLEOTIDE SEQUENCE [LARGE SCALE GENOMIC DNA]</scope>
    <source>
        <strain evidence="1">Phi18:3</strain>
    </source>
</reference>
<keyword evidence="2" id="KW-1185">Reference proteome</keyword>
<name>S0A185_9CAUD</name>
<dbReference type="GeneID" id="16797175"/>
<reference evidence="2" key="2">
    <citation type="submission" date="2013-03" db="EMBL/GenBank/DDBJ databases">
        <title>The Cellulophaga phages: a novel, diverse, and globally ubiquitous model system.</title>
        <authorList>
            <person name="Holmfeldt K."/>
            <person name="Solonenko N."/>
            <person name="Shah M."/>
            <person name="Corrier K."/>
            <person name="Riemann L."/>
            <person name="VerBerkmoes N.C."/>
            <person name="Sullivan M.B."/>
        </authorList>
    </citation>
    <scope>NUCLEOTIDE SEQUENCE [LARGE SCALE GENOMIC DNA]</scope>
</reference>
<dbReference type="EMBL" id="KC821620">
    <property type="protein sequence ID" value="AGO48540.1"/>
    <property type="molecule type" value="Genomic_DNA"/>
</dbReference>
<protein>
    <submittedName>
        <fullName evidence="1">Uncharacterized protein</fullName>
    </submittedName>
</protein>
<dbReference type="Proteomes" id="UP000014728">
    <property type="component" value="Segment"/>
</dbReference>
<sequence length="35" mass="3701">MLFNGCSNFIGPMTSSTASTALTSLAPCPELEYVF</sequence>
<dbReference type="RefSeq" id="YP_008241221.1">
    <property type="nucleotide sequence ID" value="NC_021794.1"/>
</dbReference>
<organism evidence="1 2">
    <name type="scientific">Cellulophaga phage phi18:3</name>
    <dbReference type="NCBI Taxonomy" id="1327983"/>
    <lineage>
        <taxon>Viruses</taxon>
        <taxon>Duplodnaviria</taxon>
        <taxon>Heunggongvirae</taxon>
        <taxon>Uroviricota</taxon>
        <taxon>Caudoviricetes</taxon>
        <taxon>Pachyviridae</taxon>
        <taxon>Baltivirus</taxon>
        <taxon>Baltivirus phi18tres</taxon>
    </lineage>
</organism>
<gene>
    <name evidence="1" type="ORF">Phi18:3_gp028</name>
</gene>